<dbReference type="SMR" id="A0A343WGZ9"/>
<dbReference type="PANTHER" id="PTHR11257:SF12">
    <property type="entry name" value="EJACULATORY BULB-SPECIFIC PROTEIN 3-RELATED"/>
    <property type="match status" value="1"/>
</dbReference>
<dbReference type="AlphaFoldDB" id="A0A343WGZ9"/>
<reference evidence="2" key="1">
    <citation type="submission" date="2017-07" db="EMBL/GenBank/DDBJ databases">
        <authorList>
            <person name="Sun Z.S."/>
            <person name="Albrecht U."/>
            <person name="Echele G."/>
            <person name="Lee C.C."/>
        </authorList>
    </citation>
    <scope>NUCLEOTIDE SEQUENCE</scope>
</reference>
<dbReference type="Gene3D" id="1.10.2080.10">
    <property type="entry name" value="Insect odorant-binding protein A10/Ejaculatory bulb-specific protein 3"/>
    <property type="match status" value="1"/>
</dbReference>
<evidence type="ECO:0000313" key="2">
    <source>
        <dbReference type="EMBL" id="AWC68023.1"/>
    </source>
</evidence>
<feature type="chain" id="PRO_5017004852" evidence="1">
    <location>
        <begin position="19"/>
        <end position="123"/>
    </location>
</feature>
<evidence type="ECO:0000256" key="1">
    <source>
        <dbReference type="SAM" id="SignalP"/>
    </source>
</evidence>
<dbReference type="PANTHER" id="PTHR11257">
    <property type="entry name" value="CHEMOSENSORY PROTEIN-RELATED"/>
    <property type="match status" value="1"/>
</dbReference>
<proteinExistence type="evidence at transcript level"/>
<protein>
    <submittedName>
        <fullName evidence="2">Chemosensory protein 4</fullName>
    </submittedName>
</protein>
<gene>
    <name evidence="2" type="primary">CSP4</name>
</gene>
<organism evidence="2">
    <name type="scientific">Matsumurasca onukii</name>
    <name type="common">Tea green leafhopper</name>
    <name type="synonym">Empoasca onukii</name>
    <dbReference type="NCBI Taxonomy" id="2912585"/>
    <lineage>
        <taxon>Eukaryota</taxon>
        <taxon>Metazoa</taxon>
        <taxon>Ecdysozoa</taxon>
        <taxon>Arthropoda</taxon>
        <taxon>Hexapoda</taxon>
        <taxon>Insecta</taxon>
        <taxon>Pterygota</taxon>
        <taxon>Neoptera</taxon>
        <taxon>Paraneoptera</taxon>
        <taxon>Hemiptera</taxon>
        <taxon>Auchenorrhyncha</taxon>
        <taxon>Membracoidea</taxon>
        <taxon>Cicadellidae</taxon>
        <taxon>Typhlocybinae</taxon>
        <taxon>Empoascini</taxon>
        <taxon>Matsumurasca</taxon>
    </lineage>
</organism>
<dbReference type="SUPFAM" id="SSF100910">
    <property type="entry name" value="Chemosensory protein Csp2"/>
    <property type="match status" value="1"/>
</dbReference>
<keyword evidence="1" id="KW-0732">Signal</keyword>
<name>A0A343WGZ9_MATON</name>
<accession>A0A343WGZ9</accession>
<sequence>MKVAVCFVVVSMAVGVLSADSSTYSTAWDNIDLEKVLANDRLISAYVNCLLDRGSCSPEGTALKKVLPEALKTSCAKCTQKQKEKGRQVVKFMMDNKQDLWKEIAAKYDPDGTYTSKFKKGKQ</sequence>
<dbReference type="InterPro" id="IPR005055">
    <property type="entry name" value="A10/PebIII"/>
</dbReference>
<feature type="signal peptide" evidence="1">
    <location>
        <begin position="1"/>
        <end position="18"/>
    </location>
</feature>
<dbReference type="Pfam" id="PF03392">
    <property type="entry name" value="OS-D"/>
    <property type="match status" value="1"/>
</dbReference>
<dbReference type="EMBL" id="MF509603">
    <property type="protein sequence ID" value="AWC68023.1"/>
    <property type="molecule type" value="mRNA"/>
</dbReference>
<dbReference type="InterPro" id="IPR036682">
    <property type="entry name" value="OS_D_A10/PebIII_sf"/>
</dbReference>